<evidence type="ECO:0000256" key="14">
    <source>
        <dbReference type="ARBA" id="ARBA00023288"/>
    </source>
</evidence>
<keyword evidence="9" id="KW-0406">Ion transport</keyword>
<dbReference type="InterPro" id="IPR054765">
    <property type="entry name" value="SLBB_dom"/>
</dbReference>
<keyword evidence="13" id="KW-0998">Cell outer membrane</keyword>
<evidence type="ECO:0000256" key="11">
    <source>
        <dbReference type="ARBA" id="ARBA00023136"/>
    </source>
</evidence>
<evidence type="ECO:0000256" key="1">
    <source>
        <dbReference type="ARBA" id="ARBA00004571"/>
    </source>
</evidence>
<reference evidence="18 19" key="1">
    <citation type="submission" date="2022-07" db="EMBL/GenBank/DDBJ databases">
        <title>Genome stability of Gluconacetobacter entanii AV429.</title>
        <authorList>
            <person name="Trcek J."/>
            <person name="Cepec E."/>
        </authorList>
    </citation>
    <scope>NUCLEOTIDE SEQUENCE [LARGE SCALE GENOMIC DNA]</scope>
    <source>
        <strain evidence="18 19">AV429_2022</strain>
    </source>
</reference>
<evidence type="ECO:0000313" key="18">
    <source>
        <dbReference type="EMBL" id="MCW4590388.1"/>
    </source>
</evidence>
<dbReference type="RefSeq" id="WP_233044653.1">
    <property type="nucleotide sequence ID" value="NZ_JANGSQ010000098.1"/>
</dbReference>
<evidence type="ECO:0000259" key="15">
    <source>
        <dbReference type="Pfam" id="PF02563"/>
    </source>
</evidence>
<protein>
    <submittedName>
        <fullName evidence="18">Polysaccharide export protein</fullName>
    </submittedName>
</protein>
<keyword evidence="11" id="KW-0472">Membrane</keyword>
<keyword evidence="19" id="KW-1185">Reference proteome</keyword>
<dbReference type="Pfam" id="PF02563">
    <property type="entry name" value="Poly_export"/>
    <property type="match status" value="1"/>
</dbReference>
<proteinExistence type="inferred from homology"/>
<evidence type="ECO:0000256" key="8">
    <source>
        <dbReference type="ARBA" id="ARBA00023047"/>
    </source>
</evidence>
<evidence type="ECO:0000256" key="2">
    <source>
        <dbReference type="ARBA" id="ARBA00009450"/>
    </source>
</evidence>
<keyword evidence="6" id="KW-0812">Transmembrane</keyword>
<feature type="domain" description="Soluble ligand binding" evidence="16">
    <location>
        <begin position="212"/>
        <end position="260"/>
    </location>
</feature>
<feature type="domain" description="Polysaccharide export protein N-terminal" evidence="15">
    <location>
        <begin position="98"/>
        <end position="204"/>
    </location>
</feature>
<keyword evidence="5" id="KW-0762">Sugar transport</keyword>
<accession>A0ABT3K4P2</accession>
<comment type="subcellular location">
    <subcellularLocation>
        <location evidence="1">Cell outer membrane</location>
        <topology evidence="1">Multi-pass membrane protein</topology>
    </subcellularLocation>
</comment>
<evidence type="ECO:0000256" key="12">
    <source>
        <dbReference type="ARBA" id="ARBA00023139"/>
    </source>
</evidence>
<dbReference type="Gene3D" id="3.30.1950.10">
    <property type="entry name" value="wza like domain"/>
    <property type="match status" value="1"/>
</dbReference>
<comment type="similarity">
    <text evidence="2">Belongs to the BexD/CtrA/VexA family.</text>
</comment>
<dbReference type="Pfam" id="PF22461">
    <property type="entry name" value="SLBB_2"/>
    <property type="match status" value="1"/>
</dbReference>
<dbReference type="InterPro" id="IPR003715">
    <property type="entry name" value="Poly_export_N"/>
</dbReference>
<evidence type="ECO:0000313" key="19">
    <source>
        <dbReference type="Proteomes" id="UP001526337"/>
    </source>
</evidence>
<keyword evidence="3" id="KW-0813">Transport</keyword>
<evidence type="ECO:0000259" key="16">
    <source>
        <dbReference type="Pfam" id="PF10531"/>
    </source>
</evidence>
<evidence type="ECO:0000256" key="3">
    <source>
        <dbReference type="ARBA" id="ARBA00022448"/>
    </source>
</evidence>
<evidence type="ECO:0000256" key="5">
    <source>
        <dbReference type="ARBA" id="ARBA00022597"/>
    </source>
</evidence>
<dbReference type="PANTHER" id="PTHR33619">
    <property type="entry name" value="POLYSACCHARIDE EXPORT PROTEIN GFCE-RELATED"/>
    <property type="match status" value="1"/>
</dbReference>
<sequence length="420" mass="44908">MTTPPVATGGRVSLWGNRICCLVRGMGMLCLVGGVLAGCDTLPNSGPVQSQITAEQKNPKKNTLGFKIVRITPELVSWLDEEKLPLLSTLNTTSYTPSHNDRIGPGDNLAISIYEIGDGVFTGSVSTSAVSDPSNLTSMNGVGGGPPVGAVETRLPVVQVNNEGNITIPYVGKVHVAGMTISEISQRVSSSLKHMSSRPAVVVRPVLDETNVVIVYGAVARTGRIPLTPSQERVIDIIALAGGPKQLSEDTIVQLTRGDRVVEAPLKLIEQNPEQDIVLQPGDRLELLQEPRTFTVFGASSKVTEVSFGTPTLTLAEGMSRVGGVSDGQGNPSAVYLFRFEDRDIATKLGLQIDPGQQSTPVVYQLDLMNAQDYFLAQKFPMKNHDLIYVANAGINSFNKFFNLLSTIISPGITAAWLAK</sequence>
<dbReference type="PANTHER" id="PTHR33619:SF3">
    <property type="entry name" value="POLYSACCHARIDE EXPORT PROTEIN GFCE-RELATED"/>
    <property type="match status" value="1"/>
</dbReference>
<dbReference type="InterPro" id="IPR049712">
    <property type="entry name" value="Poly_export"/>
</dbReference>
<evidence type="ECO:0000256" key="9">
    <source>
        <dbReference type="ARBA" id="ARBA00023065"/>
    </source>
</evidence>
<evidence type="ECO:0000256" key="10">
    <source>
        <dbReference type="ARBA" id="ARBA00023114"/>
    </source>
</evidence>
<evidence type="ECO:0000256" key="4">
    <source>
        <dbReference type="ARBA" id="ARBA00022452"/>
    </source>
</evidence>
<evidence type="ECO:0000259" key="17">
    <source>
        <dbReference type="Pfam" id="PF22461"/>
    </source>
</evidence>
<evidence type="ECO:0000256" key="6">
    <source>
        <dbReference type="ARBA" id="ARBA00022692"/>
    </source>
</evidence>
<keyword evidence="4" id="KW-1134">Transmembrane beta strand</keyword>
<dbReference type="Pfam" id="PF10531">
    <property type="entry name" value="SLBB"/>
    <property type="match status" value="1"/>
</dbReference>
<keyword evidence="12" id="KW-0564">Palmitate</keyword>
<feature type="domain" description="SLBB" evidence="17">
    <location>
        <begin position="294"/>
        <end position="390"/>
    </location>
</feature>
<evidence type="ECO:0000256" key="7">
    <source>
        <dbReference type="ARBA" id="ARBA00022729"/>
    </source>
</evidence>
<organism evidence="18 19">
    <name type="scientific">Gluconacetobacter entanii</name>
    <dbReference type="NCBI Taxonomy" id="108528"/>
    <lineage>
        <taxon>Bacteria</taxon>
        <taxon>Pseudomonadati</taxon>
        <taxon>Pseudomonadota</taxon>
        <taxon>Alphaproteobacteria</taxon>
        <taxon>Acetobacterales</taxon>
        <taxon>Acetobacteraceae</taxon>
        <taxon>Gluconacetobacter</taxon>
    </lineage>
</organism>
<dbReference type="EMBL" id="JANGSQ010000098">
    <property type="protein sequence ID" value="MCW4590388.1"/>
    <property type="molecule type" value="Genomic_DNA"/>
</dbReference>
<gene>
    <name evidence="18" type="ORF">NO263_07330</name>
</gene>
<evidence type="ECO:0000256" key="13">
    <source>
        <dbReference type="ARBA" id="ARBA00023237"/>
    </source>
</evidence>
<name>A0ABT3K4P2_9PROT</name>
<dbReference type="Proteomes" id="UP001526337">
    <property type="component" value="Unassembled WGS sequence"/>
</dbReference>
<dbReference type="Gene3D" id="3.10.560.10">
    <property type="entry name" value="Outer membrane lipoprotein wza domain like"/>
    <property type="match status" value="2"/>
</dbReference>
<comment type="caution">
    <text evidence="18">The sequence shown here is derived from an EMBL/GenBank/DDBJ whole genome shotgun (WGS) entry which is preliminary data.</text>
</comment>
<dbReference type="InterPro" id="IPR019554">
    <property type="entry name" value="Soluble_ligand-bd"/>
</dbReference>
<keyword evidence="14" id="KW-0449">Lipoprotein</keyword>
<keyword evidence="10" id="KW-0626">Porin</keyword>
<keyword evidence="8" id="KW-0625">Polysaccharide transport</keyword>
<keyword evidence="7" id="KW-0732">Signal</keyword>